<dbReference type="Gene3D" id="3.10.450.40">
    <property type="match status" value="1"/>
</dbReference>
<feature type="chain" id="PRO_5046319766" evidence="2">
    <location>
        <begin position="27"/>
        <end position="129"/>
    </location>
</feature>
<organism evidence="4 5">
    <name type="scientific">Acidimangrovimonas pyrenivorans</name>
    <dbReference type="NCBI Taxonomy" id="2030798"/>
    <lineage>
        <taxon>Bacteria</taxon>
        <taxon>Pseudomonadati</taxon>
        <taxon>Pseudomonadota</taxon>
        <taxon>Alphaproteobacteria</taxon>
        <taxon>Rhodobacterales</taxon>
        <taxon>Paracoccaceae</taxon>
        <taxon>Acidimangrovimonas</taxon>
    </lineage>
</organism>
<evidence type="ECO:0000259" key="3">
    <source>
        <dbReference type="Pfam" id="PF03413"/>
    </source>
</evidence>
<protein>
    <submittedName>
        <fullName evidence="4">PepSY domain-containing protein</fullName>
    </submittedName>
</protein>
<dbReference type="RefSeq" id="WP_377832625.1">
    <property type="nucleotide sequence ID" value="NZ_JBHRSK010000004.1"/>
</dbReference>
<dbReference type="EMBL" id="JBHRSK010000004">
    <property type="protein sequence ID" value="MFC2967978.1"/>
    <property type="molecule type" value="Genomic_DNA"/>
</dbReference>
<gene>
    <name evidence="4" type="ORF">ACFOES_07725</name>
</gene>
<name>A0ABV7AFU3_9RHOB</name>
<dbReference type="Pfam" id="PF03413">
    <property type="entry name" value="PepSY"/>
    <property type="match status" value="1"/>
</dbReference>
<keyword evidence="2" id="KW-0732">Signal</keyword>
<evidence type="ECO:0000313" key="5">
    <source>
        <dbReference type="Proteomes" id="UP001595443"/>
    </source>
</evidence>
<accession>A0ABV7AFU3</accession>
<evidence type="ECO:0000256" key="2">
    <source>
        <dbReference type="SAM" id="SignalP"/>
    </source>
</evidence>
<comment type="caution">
    <text evidence="4">The sequence shown here is derived from an EMBL/GenBank/DDBJ whole genome shotgun (WGS) entry which is preliminary data.</text>
</comment>
<dbReference type="Proteomes" id="UP001595443">
    <property type="component" value="Unassembled WGS sequence"/>
</dbReference>
<evidence type="ECO:0000256" key="1">
    <source>
        <dbReference type="SAM" id="MobiDB-lite"/>
    </source>
</evidence>
<feature type="domain" description="PepSY" evidence="3">
    <location>
        <begin position="45"/>
        <end position="100"/>
    </location>
</feature>
<proteinExistence type="predicted"/>
<keyword evidence="5" id="KW-1185">Reference proteome</keyword>
<evidence type="ECO:0000313" key="4">
    <source>
        <dbReference type="EMBL" id="MFC2967978.1"/>
    </source>
</evidence>
<sequence length="129" mass="12840">MKRKLVLAAALAGVALPAIGLVQANAQGNTPISEVQMALAAPVKLDQAGQIALKAAPGTLAQIGFNDENGAGVYEASVVGTDGAVTIVRIDAQSGKVLGTTQATTLGGDHEHGEQADPGQNGDGEEQDG</sequence>
<feature type="region of interest" description="Disordered" evidence="1">
    <location>
        <begin position="101"/>
        <end position="129"/>
    </location>
</feature>
<feature type="signal peptide" evidence="2">
    <location>
        <begin position="1"/>
        <end position="26"/>
    </location>
</feature>
<reference evidence="5" key="1">
    <citation type="journal article" date="2019" name="Int. J. Syst. Evol. Microbiol.">
        <title>The Global Catalogue of Microorganisms (GCM) 10K type strain sequencing project: providing services to taxonomists for standard genome sequencing and annotation.</title>
        <authorList>
            <consortium name="The Broad Institute Genomics Platform"/>
            <consortium name="The Broad Institute Genome Sequencing Center for Infectious Disease"/>
            <person name="Wu L."/>
            <person name="Ma J."/>
        </authorList>
    </citation>
    <scope>NUCLEOTIDE SEQUENCE [LARGE SCALE GENOMIC DNA]</scope>
    <source>
        <strain evidence="5">KCTC 62192</strain>
    </source>
</reference>
<dbReference type="InterPro" id="IPR025711">
    <property type="entry name" value="PepSY"/>
</dbReference>